<evidence type="ECO:0000256" key="7">
    <source>
        <dbReference type="PIRSR" id="PIRSR001092-1"/>
    </source>
</evidence>
<keyword evidence="5" id="KW-0378">Hydrolase</keyword>
<evidence type="ECO:0000256" key="6">
    <source>
        <dbReference type="ARBA" id="ARBA00023295"/>
    </source>
</evidence>
<proteinExistence type="inferred from homology"/>
<dbReference type="Pfam" id="PF01120">
    <property type="entry name" value="Alpha_L_fucos"/>
    <property type="match status" value="1"/>
</dbReference>
<dbReference type="PANTHER" id="PTHR10030:SF37">
    <property type="entry name" value="ALPHA-L-FUCOSIDASE-RELATED"/>
    <property type="match status" value="1"/>
</dbReference>
<dbReference type="AlphaFoldDB" id="G5H5U1"/>
<evidence type="ECO:0000313" key="12">
    <source>
        <dbReference type="Proteomes" id="UP000006008"/>
    </source>
</evidence>
<evidence type="ECO:0000256" key="2">
    <source>
        <dbReference type="ARBA" id="ARBA00007951"/>
    </source>
</evidence>
<dbReference type="Gene3D" id="3.20.20.80">
    <property type="entry name" value="Glycosidases"/>
    <property type="match status" value="1"/>
</dbReference>
<evidence type="ECO:0000259" key="9">
    <source>
        <dbReference type="Pfam" id="PF01120"/>
    </source>
</evidence>
<dbReference type="eggNOG" id="COG3669">
    <property type="taxonomic scope" value="Bacteria"/>
</dbReference>
<name>G5H5U1_9BACT</name>
<dbReference type="EMBL" id="ADLD01000004">
    <property type="protein sequence ID" value="EHB93035.1"/>
    <property type="molecule type" value="Genomic_DNA"/>
</dbReference>
<dbReference type="InterPro" id="IPR013780">
    <property type="entry name" value="Glyco_hydro_b"/>
</dbReference>
<feature type="chain" id="PRO_5003477704" description="alpha-L-fucosidase" evidence="8">
    <location>
        <begin position="21"/>
        <end position="483"/>
    </location>
</feature>
<dbReference type="SMART" id="SM00812">
    <property type="entry name" value="Alpha_L_fucos"/>
    <property type="match status" value="1"/>
</dbReference>
<organism evidence="11 12">
    <name type="scientific">Alistipes indistinctus YIT 12060</name>
    <dbReference type="NCBI Taxonomy" id="742725"/>
    <lineage>
        <taxon>Bacteria</taxon>
        <taxon>Pseudomonadati</taxon>
        <taxon>Bacteroidota</taxon>
        <taxon>Bacteroidia</taxon>
        <taxon>Bacteroidales</taxon>
        <taxon>Rikenellaceae</taxon>
        <taxon>Alistipes</taxon>
    </lineage>
</organism>
<dbReference type="Proteomes" id="UP000006008">
    <property type="component" value="Unassembled WGS sequence"/>
</dbReference>
<dbReference type="SUPFAM" id="SSF51445">
    <property type="entry name" value="(Trans)glycosidases"/>
    <property type="match status" value="1"/>
</dbReference>
<feature type="site" description="May be important for catalysis" evidence="7">
    <location>
        <position position="295"/>
    </location>
</feature>
<dbReference type="GO" id="GO:0006004">
    <property type="term" value="P:fucose metabolic process"/>
    <property type="evidence" value="ECO:0007669"/>
    <property type="project" value="InterPro"/>
</dbReference>
<evidence type="ECO:0000313" key="11">
    <source>
        <dbReference type="EMBL" id="EHB93035.1"/>
    </source>
</evidence>
<dbReference type="GO" id="GO:0004560">
    <property type="term" value="F:alpha-L-fucosidase activity"/>
    <property type="evidence" value="ECO:0007669"/>
    <property type="project" value="InterPro"/>
</dbReference>
<evidence type="ECO:0000259" key="10">
    <source>
        <dbReference type="Pfam" id="PF16757"/>
    </source>
</evidence>
<evidence type="ECO:0000256" key="4">
    <source>
        <dbReference type="ARBA" id="ARBA00022729"/>
    </source>
</evidence>
<keyword evidence="12" id="KW-1185">Reference proteome</keyword>
<dbReference type="GO" id="GO:0016139">
    <property type="term" value="P:glycoside catabolic process"/>
    <property type="evidence" value="ECO:0007669"/>
    <property type="project" value="TreeGrafter"/>
</dbReference>
<dbReference type="PATRIC" id="fig|742725.3.peg.339"/>
<keyword evidence="6" id="KW-0326">Glycosidase</keyword>
<dbReference type="InterPro" id="IPR031919">
    <property type="entry name" value="Fucosidase_C"/>
</dbReference>
<dbReference type="InterPro" id="IPR017853">
    <property type="entry name" value="GH"/>
</dbReference>
<feature type="domain" description="Glycoside hydrolase family 29 N-terminal" evidence="9">
    <location>
        <begin position="30"/>
        <end position="363"/>
    </location>
</feature>
<accession>G5H5U1</accession>
<reference evidence="11 12" key="1">
    <citation type="submission" date="2011-08" db="EMBL/GenBank/DDBJ databases">
        <title>The Genome Sequence of Alistipes indistinctus YIT 12060.</title>
        <authorList>
            <consortium name="The Broad Institute Genome Sequencing Platform"/>
            <person name="Earl A."/>
            <person name="Ward D."/>
            <person name="Feldgarden M."/>
            <person name="Gevers D."/>
            <person name="Morotomi M."/>
            <person name="Young S.K."/>
            <person name="Zeng Q."/>
            <person name="Gargeya S."/>
            <person name="Fitzgerald M."/>
            <person name="Haas B."/>
            <person name="Abouelleil A."/>
            <person name="Alvarado L."/>
            <person name="Arachchi H.M."/>
            <person name="Berlin A."/>
            <person name="Brown A."/>
            <person name="Chapman S.B."/>
            <person name="Chen Z."/>
            <person name="Dunbar C."/>
            <person name="Freedman E."/>
            <person name="Gearin G."/>
            <person name="Gellesch M."/>
            <person name="Goldberg J."/>
            <person name="Griggs A."/>
            <person name="Gujja S."/>
            <person name="Heiman D."/>
            <person name="Howarth C."/>
            <person name="Larson L."/>
            <person name="Lui A."/>
            <person name="MacDonald P.J.P."/>
            <person name="Montmayeur A."/>
            <person name="Murphy C."/>
            <person name="Neiman D."/>
            <person name="Pearson M."/>
            <person name="Priest M."/>
            <person name="Roberts A."/>
            <person name="Saif S."/>
            <person name="Shea T."/>
            <person name="Shenoy N."/>
            <person name="Sisk P."/>
            <person name="Stolte C."/>
            <person name="Sykes S."/>
            <person name="Wortman J."/>
            <person name="Nusbaum C."/>
            <person name="Birren B."/>
        </authorList>
    </citation>
    <scope>NUCLEOTIDE SEQUENCE [LARGE SCALE GENOMIC DNA]</scope>
    <source>
        <strain evidence="11 12">YIT 12060</strain>
    </source>
</reference>
<evidence type="ECO:0000256" key="8">
    <source>
        <dbReference type="SAM" id="SignalP"/>
    </source>
</evidence>
<dbReference type="EC" id="3.2.1.51" evidence="3"/>
<evidence type="ECO:0000256" key="3">
    <source>
        <dbReference type="ARBA" id="ARBA00012662"/>
    </source>
</evidence>
<gene>
    <name evidence="11" type="ORF">HMPREF9450_00301</name>
</gene>
<dbReference type="Gene3D" id="2.60.40.1180">
    <property type="entry name" value="Golgi alpha-mannosidase II"/>
    <property type="match status" value="1"/>
</dbReference>
<protein>
    <recommendedName>
        <fullName evidence="3">alpha-L-fucosidase</fullName>
        <ecNumber evidence="3">3.2.1.51</ecNumber>
    </recommendedName>
</protein>
<evidence type="ECO:0000256" key="5">
    <source>
        <dbReference type="ARBA" id="ARBA00022801"/>
    </source>
</evidence>
<dbReference type="InterPro" id="IPR000933">
    <property type="entry name" value="Glyco_hydro_29"/>
</dbReference>
<dbReference type="PANTHER" id="PTHR10030">
    <property type="entry name" value="ALPHA-L-FUCOSIDASE"/>
    <property type="match status" value="1"/>
</dbReference>
<feature type="domain" description="Alpha-L-fucosidase C-terminal" evidence="10">
    <location>
        <begin position="404"/>
        <end position="468"/>
    </location>
</feature>
<dbReference type="InterPro" id="IPR057739">
    <property type="entry name" value="Glyco_hydro_29_N"/>
</dbReference>
<dbReference type="PRINTS" id="PR00741">
    <property type="entry name" value="GLHYDRLASE29"/>
</dbReference>
<comment type="function">
    <text evidence="1">Alpha-L-fucosidase is responsible for hydrolyzing the alpha-1,6-linked fucose joined to the reducing-end N-acetylglucosamine of the carbohydrate moieties of glycoproteins.</text>
</comment>
<evidence type="ECO:0000256" key="1">
    <source>
        <dbReference type="ARBA" id="ARBA00004071"/>
    </source>
</evidence>
<comment type="caution">
    <text evidence="11">The sequence shown here is derived from an EMBL/GenBank/DDBJ whole genome shotgun (WGS) entry which is preliminary data.</text>
</comment>
<feature type="signal peptide" evidence="8">
    <location>
        <begin position="1"/>
        <end position="20"/>
    </location>
</feature>
<comment type="similarity">
    <text evidence="2">Belongs to the glycosyl hydrolase 29 family.</text>
</comment>
<dbReference type="HOGENOM" id="CLU_002934_6_1_10"/>
<dbReference type="InterPro" id="IPR016286">
    <property type="entry name" value="FUC_metazoa-typ"/>
</dbReference>
<dbReference type="GO" id="GO:0005764">
    <property type="term" value="C:lysosome"/>
    <property type="evidence" value="ECO:0007669"/>
    <property type="project" value="TreeGrafter"/>
</dbReference>
<sequence length="483" mass="54083">MRKMGLAAMALLLLGGNAPAQTGGVRQGAAQKDAAQQYGPLRPGVPQRVDMQWWQDSHYGLFLHMGLYTVAGGEWKGKGGFGEFIQLNNKIPVAEMREEAKRFNPVQFDANEWVAAARRAGMKYIVMGSKHHEGFAMFDSPCNDFNVVKATPFGRDIIGELAAACQRQGMPFGVYYSLGRDWDDPDCPSNWPREGGRSNDWDYPNERAKEFSRYFERKAMPQVLELLRQYPNISILWFDTPGYCSPEQSQRMIDTIQKYRPGCLINDRVGNGLGDFITPEQTVSGGLDPDPWESCITIGSSWGYTKRDTVFKSPEIVARLLTDIVSKGGNLLLNIGPTPWGTFPEKAVANLDAVGRWLGTNGEAVYGTRPWRVYGESFVREKIGGKTGAENPDEVKDETAKGTEPDIRFTKKDNVLYVFARSWKAPAVRVQDLLLTPHESVKRVSLLGYKGKIDWKMDGNGIEMSLPGKFRPEVPVYVYKLEL</sequence>
<dbReference type="STRING" id="742725.HMPREF9450_00301"/>
<keyword evidence="4 8" id="KW-0732">Signal</keyword>
<dbReference type="Pfam" id="PF16757">
    <property type="entry name" value="Fucosidase_C"/>
    <property type="match status" value="1"/>
</dbReference>
<dbReference type="PIRSF" id="PIRSF001092">
    <property type="entry name" value="Alpha-L-fucosidase"/>
    <property type="match status" value="1"/>
</dbReference>